<organism evidence="7 8">
    <name type="scientific">Pedobacter alluvionis</name>
    <dbReference type="NCBI Taxonomy" id="475253"/>
    <lineage>
        <taxon>Bacteria</taxon>
        <taxon>Pseudomonadati</taxon>
        <taxon>Bacteroidota</taxon>
        <taxon>Sphingobacteriia</taxon>
        <taxon>Sphingobacteriales</taxon>
        <taxon>Sphingobacteriaceae</taxon>
        <taxon>Pedobacter</taxon>
    </lineage>
</organism>
<dbReference type="SUPFAM" id="SSF52833">
    <property type="entry name" value="Thioredoxin-like"/>
    <property type="match status" value="1"/>
</dbReference>
<evidence type="ECO:0000256" key="2">
    <source>
        <dbReference type="ARBA" id="ARBA00022748"/>
    </source>
</evidence>
<evidence type="ECO:0000256" key="4">
    <source>
        <dbReference type="ARBA" id="ARBA00023284"/>
    </source>
</evidence>
<feature type="region of interest" description="Disordered" evidence="5">
    <location>
        <begin position="482"/>
        <end position="507"/>
    </location>
</feature>
<dbReference type="Gene3D" id="3.40.30.10">
    <property type="entry name" value="Glutaredoxin"/>
    <property type="match status" value="1"/>
</dbReference>
<evidence type="ECO:0000256" key="5">
    <source>
        <dbReference type="SAM" id="MobiDB-lite"/>
    </source>
</evidence>
<keyword evidence="2" id="KW-0201">Cytochrome c-type biogenesis</keyword>
<dbReference type="Pfam" id="PF00578">
    <property type="entry name" value="AhpC-TSA"/>
    <property type="match status" value="1"/>
</dbReference>
<sequence>MKKITIIVSMLLFAFICKAHLIDRKNSQRVRISVVYDSTSPIDTLLLEYLEHSWDRLPGFKFIPAQSSKHSHYFDLVNQEQIAYISLSKPSKRTRYINFITRFISEPGDDVTINILKDSSLFNGYSLKFSGKGSIKYQCQYDLSKTSEKTMKQFYKQPNYTIRNRLIVKDSIYYKYFLINLESQIKSETKTYITNLSILEKYKNRLGSFMYNLLKAQVYGSLEDSNISHLIFPYTQVKDRSLIPQYFAEIENSLLNTYRHRYKPDFKQIPDQYLTLSGNYISYIIKRTADTIFDKKDHYGYLKSNFRGILRDRLIAAYFTRYYFEKENADINVSDALTFVKTDYCKSILQSFNNSLKSGNLAYSFELPDSSGKIVKLNDFKGKVLLIDFWFTGCSGCRTLADQMRPIAKHYETNNRIAFVSINVDQDISKWKNSIQSGKYTHTNSIDLSTGIVNGKRIINYYKIFAYPTVIIIDKKGKIITGSPPEPNNPSSAKALTDLLDRSISED</sequence>
<reference evidence="7 8" key="1">
    <citation type="submission" date="2019-03" db="EMBL/GenBank/DDBJ databases">
        <authorList>
            <person name="He R.-H."/>
        </authorList>
    </citation>
    <scope>NUCLEOTIDE SEQUENCE [LARGE SCALE GENOMIC DNA]</scope>
    <source>
        <strain evidence="7 8">DSM 19624</strain>
    </source>
</reference>
<gene>
    <name evidence="7" type="ORF">E3V97_18945</name>
</gene>
<dbReference type="PANTHER" id="PTHR42852:SF6">
    <property type="entry name" value="THIOL:DISULFIDE INTERCHANGE PROTEIN DSBE"/>
    <property type="match status" value="1"/>
</dbReference>
<dbReference type="InterPro" id="IPR000866">
    <property type="entry name" value="AhpC/TSA"/>
</dbReference>
<comment type="caution">
    <text evidence="7">The sequence shown here is derived from an EMBL/GenBank/DDBJ whole genome shotgun (WGS) entry which is preliminary data.</text>
</comment>
<evidence type="ECO:0000256" key="3">
    <source>
        <dbReference type="ARBA" id="ARBA00023157"/>
    </source>
</evidence>
<feature type="domain" description="Thioredoxin" evidence="6">
    <location>
        <begin position="356"/>
        <end position="505"/>
    </location>
</feature>
<comment type="subcellular location">
    <subcellularLocation>
        <location evidence="1">Cell envelope</location>
    </subcellularLocation>
</comment>
<dbReference type="EMBL" id="SOPX01000003">
    <property type="protein sequence ID" value="TFB30248.1"/>
    <property type="molecule type" value="Genomic_DNA"/>
</dbReference>
<keyword evidence="8" id="KW-1185">Reference proteome</keyword>
<dbReference type="InterPro" id="IPR013766">
    <property type="entry name" value="Thioredoxin_domain"/>
</dbReference>
<dbReference type="PANTHER" id="PTHR42852">
    <property type="entry name" value="THIOL:DISULFIDE INTERCHANGE PROTEIN DSBE"/>
    <property type="match status" value="1"/>
</dbReference>
<dbReference type="InterPro" id="IPR050553">
    <property type="entry name" value="Thioredoxin_ResA/DsbE_sf"/>
</dbReference>
<dbReference type="InterPro" id="IPR036249">
    <property type="entry name" value="Thioredoxin-like_sf"/>
</dbReference>
<accession>A0ABY2HQ74</accession>
<proteinExistence type="predicted"/>
<evidence type="ECO:0000313" key="8">
    <source>
        <dbReference type="Proteomes" id="UP000297429"/>
    </source>
</evidence>
<evidence type="ECO:0000256" key="1">
    <source>
        <dbReference type="ARBA" id="ARBA00004196"/>
    </source>
</evidence>
<name>A0ABY2HQ74_9SPHI</name>
<dbReference type="PROSITE" id="PS51352">
    <property type="entry name" value="THIOREDOXIN_2"/>
    <property type="match status" value="1"/>
</dbReference>
<keyword evidence="3" id="KW-1015">Disulfide bond</keyword>
<keyword evidence="4" id="KW-0676">Redox-active center</keyword>
<protein>
    <submittedName>
        <fullName evidence="7">TlpA family protein disulfide reductase</fullName>
    </submittedName>
</protein>
<dbReference type="Proteomes" id="UP000297429">
    <property type="component" value="Unassembled WGS sequence"/>
</dbReference>
<evidence type="ECO:0000259" key="6">
    <source>
        <dbReference type="PROSITE" id="PS51352"/>
    </source>
</evidence>
<dbReference type="RefSeq" id="WP_121285114.1">
    <property type="nucleotide sequence ID" value="NZ_RCCK01000012.1"/>
</dbReference>
<evidence type="ECO:0000313" key="7">
    <source>
        <dbReference type="EMBL" id="TFB30248.1"/>
    </source>
</evidence>
<dbReference type="CDD" id="cd02966">
    <property type="entry name" value="TlpA_like_family"/>
    <property type="match status" value="1"/>
</dbReference>